<organism evidence="5 6">
    <name type="scientific">Luteitalea pratensis</name>
    <dbReference type="NCBI Taxonomy" id="1855912"/>
    <lineage>
        <taxon>Bacteria</taxon>
        <taxon>Pseudomonadati</taxon>
        <taxon>Acidobacteriota</taxon>
        <taxon>Vicinamibacteria</taxon>
        <taxon>Vicinamibacterales</taxon>
        <taxon>Vicinamibacteraceae</taxon>
        <taxon>Luteitalea</taxon>
    </lineage>
</organism>
<reference evidence="6" key="2">
    <citation type="submission" date="2016-04" db="EMBL/GenBank/DDBJ databases">
        <title>First Complete Genome Sequence of a Subdivision 6 Acidobacterium.</title>
        <authorList>
            <person name="Huang S."/>
            <person name="Vieira S."/>
            <person name="Bunk B."/>
            <person name="Riedel T."/>
            <person name="Sproeer C."/>
            <person name="Overmann J."/>
        </authorList>
    </citation>
    <scope>NUCLEOTIDE SEQUENCE [LARGE SCALE GENOMIC DNA]</scope>
    <source>
        <strain evidence="6">DSM 100886 HEG_-6_39</strain>
    </source>
</reference>
<dbReference type="Gene3D" id="3.80.10.10">
    <property type="entry name" value="Ribonuclease Inhibitor"/>
    <property type="match status" value="1"/>
</dbReference>
<dbReference type="PATRIC" id="fig|1813736.3.peg.5956"/>
<evidence type="ECO:0000256" key="2">
    <source>
        <dbReference type="SAM" id="Phobius"/>
    </source>
</evidence>
<dbReference type="PANTHER" id="PTHR35889:SF3">
    <property type="entry name" value="F-BOX DOMAIN-CONTAINING PROTEIN"/>
    <property type="match status" value="1"/>
</dbReference>
<dbReference type="InterPro" id="IPR019251">
    <property type="entry name" value="DUF2231_TM"/>
</dbReference>
<feature type="transmembrane region" description="Helical" evidence="2">
    <location>
        <begin position="12"/>
        <end position="30"/>
    </location>
</feature>
<evidence type="ECO:0000259" key="4">
    <source>
        <dbReference type="Pfam" id="PF09990"/>
    </source>
</evidence>
<dbReference type="OrthoDB" id="9809746at2"/>
<dbReference type="STRING" id="1855912.LuPra_05668"/>
<feature type="transmembrane region" description="Helical" evidence="2">
    <location>
        <begin position="83"/>
        <end position="102"/>
    </location>
</feature>
<proteinExistence type="predicted"/>
<feature type="region of interest" description="Disordered" evidence="1">
    <location>
        <begin position="462"/>
        <end position="492"/>
    </location>
</feature>
<dbReference type="Pfam" id="PF09990">
    <property type="entry name" value="DUF2231"/>
    <property type="match status" value="1"/>
</dbReference>
<dbReference type="KEGG" id="abac:LuPra_05668"/>
<dbReference type="AlphaFoldDB" id="A0A143PUQ6"/>
<dbReference type="PANTHER" id="PTHR35889">
    <property type="entry name" value="CYCLOINULO-OLIGOSACCHARIDE FRUCTANOTRANSFERASE-RELATED"/>
    <property type="match status" value="1"/>
</dbReference>
<keyword evidence="2" id="KW-0472">Membrane</keyword>
<dbReference type="InterPro" id="IPR011429">
    <property type="entry name" value="Cyt_c_Planctomycete-type"/>
</dbReference>
<keyword evidence="2" id="KW-0812">Transmembrane</keyword>
<evidence type="ECO:0000256" key="1">
    <source>
        <dbReference type="SAM" id="MobiDB-lite"/>
    </source>
</evidence>
<evidence type="ECO:0000313" key="6">
    <source>
        <dbReference type="Proteomes" id="UP000076079"/>
    </source>
</evidence>
<feature type="domain" description="Cytochrome C Planctomycete-type" evidence="3">
    <location>
        <begin position="186"/>
        <end position="245"/>
    </location>
</feature>
<dbReference type="InterPro" id="IPR032675">
    <property type="entry name" value="LRR_dom_sf"/>
</dbReference>
<sequence>MLTELQPFIGRFHPLLVHLPIGFLLLAGVVEVLSRLKRFEDTGIARLMPTLLALCALSTGGAVITGTLLSLSGDYDPTLVGRHQQWGLMLGAIVFLACAAAWWRERTPGRAPALLYGGSFGMAIFLVAVTGHLGGSLTHGEGYLTEHMPALPFLTAARASTPRGPVDPSATPVFKTLVAPTLEARCVGCHGPARQAGKLRLDSPEAIRQGGEDGAVIVPGNAAGSLVVRRLFLPTSDKKAMPPRGHPAPSHAEVAVLRWWIDQGASFDQVLADTQVTPELEPAIADRLGPVDLSAPAILSVRVPQADAKALDALKVLNLRVEPLRAGSALLMVEAPPAARTLDDKSLASLEPLAAQIAWLNLGGTRVTDAGMARLLPKLVNLWKLSLDRTAITDHALAPLEKLTRLESVNVYGTAVTDAGLKPLEKLPRLRSVYAWQTQVTPQGAEALQAALKKVHVNVGAPPTPIVTEEMTADDAKGKKDRKPKKEKDAAP</sequence>
<keyword evidence="2" id="KW-1133">Transmembrane helix</keyword>
<feature type="compositionally biased region" description="Basic and acidic residues" evidence="1">
    <location>
        <begin position="474"/>
        <end position="492"/>
    </location>
</feature>
<dbReference type="RefSeq" id="WP_110173856.1">
    <property type="nucleotide sequence ID" value="NZ_CP015136.1"/>
</dbReference>
<evidence type="ECO:0000313" key="5">
    <source>
        <dbReference type="EMBL" id="AMY12395.1"/>
    </source>
</evidence>
<dbReference type="Pfam" id="PF07635">
    <property type="entry name" value="PSCyt1"/>
    <property type="match status" value="1"/>
</dbReference>
<name>A0A143PUQ6_LUTPR</name>
<dbReference type="EMBL" id="CP015136">
    <property type="protein sequence ID" value="AMY12395.1"/>
    <property type="molecule type" value="Genomic_DNA"/>
</dbReference>
<feature type="domain" description="DUF2231" evidence="4">
    <location>
        <begin position="12"/>
        <end position="139"/>
    </location>
</feature>
<gene>
    <name evidence="5" type="ORF">LuPra_05668</name>
</gene>
<evidence type="ECO:0000259" key="3">
    <source>
        <dbReference type="Pfam" id="PF07635"/>
    </source>
</evidence>
<dbReference type="Proteomes" id="UP000076079">
    <property type="component" value="Chromosome"/>
</dbReference>
<feature type="transmembrane region" description="Helical" evidence="2">
    <location>
        <begin position="51"/>
        <end position="71"/>
    </location>
</feature>
<feature type="transmembrane region" description="Helical" evidence="2">
    <location>
        <begin position="114"/>
        <end position="134"/>
    </location>
</feature>
<accession>A0A143PUQ6</accession>
<protein>
    <submittedName>
        <fullName evidence="5">Putative membrane protein</fullName>
    </submittedName>
</protein>
<reference evidence="5 6" key="1">
    <citation type="journal article" date="2016" name="Genome Announc.">
        <title>First Complete Genome Sequence of a Subdivision 6 Acidobacterium Strain.</title>
        <authorList>
            <person name="Huang S."/>
            <person name="Vieira S."/>
            <person name="Bunk B."/>
            <person name="Riedel T."/>
            <person name="Sproer C."/>
            <person name="Overmann J."/>
        </authorList>
    </citation>
    <scope>NUCLEOTIDE SEQUENCE [LARGE SCALE GENOMIC DNA]</scope>
    <source>
        <strain evidence="6">DSM 100886 HEG_-6_39</strain>
    </source>
</reference>
<keyword evidence="6" id="KW-1185">Reference proteome</keyword>
<dbReference type="SUPFAM" id="SSF52047">
    <property type="entry name" value="RNI-like"/>
    <property type="match status" value="1"/>
</dbReference>